<dbReference type="Pfam" id="PF04228">
    <property type="entry name" value="Zn_peptidase"/>
    <property type="match status" value="1"/>
</dbReference>
<dbReference type="RefSeq" id="WP_115226346.1">
    <property type="nucleotide sequence ID" value="NZ_CAWOLO010000009.1"/>
</dbReference>
<name>A0A377Q561_9NEIS</name>
<evidence type="ECO:0000256" key="5">
    <source>
        <dbReference type="SAM" id="MobiDB-lite"/>
    </source>
</evidence>
<evidence type="ECO:0000313" key="9">
    <source>
        <dbReference type="Proteomes" id="UP000295794"/>
    </source>
</evidence>
<evidence type="ECO:0000256" key="4">
    <source>
        <dbReference type="ARBA" id="ARBA00023136"/>
    </source>
</evidence>
<dbReference type="InterPro" id="IPR007343">
    <property type="entry name" value="Uncharacterised_pept_Zn_put"/>
</dbReference>
<evidence type="ECO:0000313" key="8">
    <source>
        <dbReference type="Proteomes" id="UP000255108"/>
    </source>
</evidence>
<evidence type="ECO:0000256" key="3">
    <source>
        <dbReference type="ARBA" id="ARBA00022989"/>
    </source>
</evidence>
<evidence type="ECO:0000313" key="7">
    <source>
        <dbReference type="EMBL" id="TCU84487.1"/>
    </source>
</evidence>
<evidence type="ECO:0000256" key="2">
    <source>
        <dbReference type="ARBA" id="ARBA00022692"/>
    </source>
</evidence>
<evidence type="ECO:0000313" key="6">
    <source>
        <dbReference type="EMBL" id="STQ89952.1"/>
    </source>
</evidence>
<keyword evidence="6" id="KW-0645">Protease</keyword>
<organism evidence="6 8">
    <name type="scientific">Iodobacter fluviatilis</name>
    <dbReference type="NCBI Taxonomy" id="537"/>
    <lineage>
        <taxon>Bacteria</taxon>
        <taxon>Pseudomonadati</taxon>
        <taxon>Pseudomonadota</taxon>
        <taxon>Betaproteobacteria</taxon>
        <taxon>Neisseriales</taxon>
        <taxon>Chitinibacteraceae</taxon>
        <taxon>Iodobacter</taxon>
    </lineage>
</organism>
<dbReference type="GO" id="GO:0006508">
    <property type="term" value="P:proteolysis"/>
    <property type="evidence" value="ECO:0007669"/>
    <property type="project" value="UniProtKB-KW"/>
</dbReference>
<sequence>MRWQDLRRSDNVEDHRDDETGSGTSSSGLPLGQLGIGGVVVVSIISLLLGQNPLQVLGLIANHTPPAPVARHAPAQHPAKDPASEFARSILASTEDVWNKVYPEAFGSAYIRPKLYLFRNAVESACGSASSAMGPFYCPADKKVYIDLSFYDELAKRYGAPGDFANAYVLAHEIGHHVQNLSGISGKVHQKQQQLSKKQANALSVKLELQADCLAGVWGYYAAQNKLLEPGDIEAGLAAANAIGDDTLQRSAGRAVTPDAFTHGSSAQRMHWFKQGLESGAVNSCNTFSAK</sequence>
<proteinExistence type="predicted"/>
<keyword evidence="3" id="KW-1133">Transmembrane helix</keyword>
<keyword evidence="9" id="KW-1185">Reference proteome</keyword>
<keyword evidence="6" id="KW-0378">Hydrolase</keyword>
<dbReference type="EMBL" id="SMBT01000009">
    <property type="protein sequence ID" value="TCU84487.1"/>
    <property type="molecule type" value="Genomic_DNA"/>
</dbReference>
<keyword evidence="6" id="KW-0482">Metalloprotease</keyword>
<accession>A0A377Q561</accession>
<feature type="compositionally biased region" description="Basic and acidic residues" evidence="5">
    <location>
        <begin position="1"/>
        <end position="19"/>
    </location>
</feature>
<dbReference type="Proteomes" id="UP000255108">
    <property type="component" value="Unassembled WGS sequence"/>
</dbReference>
<evidence type="ECO:0000256" key="1">
    <source>
        <dbReference type="ARBA" id="ARBA00004167"/>
    </source>
</evidence>
<protein>
    <submittedName>
        <fullName evidence="6">Predicted metalloprotease</fullName>
    </submittedName>
</protein>
<comment type="subcellular location">
    <subcellularLocation>
        <location evidence="1">Membrane</location>
        <topology evidence="1">Single-pass membrane protein</topology>
    </subcellularLocation>
</comment>
<reference evidence="6 8" key="1">
    <citation type="submission" date="2018-06" db="EMBL/GenBank/DDBJ databases">
        <authorList>
            <consortium name="Pathogen Informatics"/>
            <person name="Doyle S."/>
        </authorList>
    </citation>
    <scope>NUCLEOTIDE SEQUENCE [LARGE SCALE GENOMIC DNA]</scope>
    <source>
        <strain evidence="6 8">NCTC11159</strain>
    </source>
</reference>
<feature type="region of interest" description="Disordered" evidence="5">
    <location>
        <begin position="1"/>
        <end position="28"/>
    </location>
</feature>
<dbReference type="OrthoDB" id="9774900at2"/>
<dbReference type="PANTHER" id="PTHR30168">
    <property type="entry name" value="PUTATIVE MEMBRANE PROTEIN YPFJ"/>
    <property type="match status" value="1"/>
</dbReference>
<reference evidence="7 9" key="2">
    <citation type="submission" date="2019-03" db="EMBL/GenBank/DDBJ databases">
        <title>Genomic Encyclopedia of Type Strains, Phase IV (KMG-IV): sequencing the most valuable type-strain genomes for metagenomic binning, comparative biology and taxonomic classification.</title>
        <authorList>
            <person name="Goeker M."/>
        </authorList>
    </citation>
    <scope>NUCLEOTIDE SEQUENCE [LARGE SCALE GENOMIC DNA]</scope>
    <source>
        <strain evidence="7 9">DSM 3764</strain>
    </source>
</reference>
<dbReference type="GO" id="GO:0016020">
    <property type="term" value="C:membrane"/>
    <property type="evidence" value="ECO:0007669"/>
    <property type="project" value="UniProtKB-SubCell"/>
</dbReference>
<dbReference type="PANTHER" id="PTHR30168:SF0">
    <property type="entry name" value="INNER MEMBRANE PROTEIN"/>
    <property type="match status" value="1"/>
</dbReference>
<keyword evidence="2" id="KW-0812">Transmembrane</keyword>
<dbReference type="Proteomes" id="UP000295794">
    <property type="component" value="Unassembled WGS sequence"/>
</dbReference>
<dbReference type="EMBL" id="UGHR01000001">
    <property type="protein sequence ID" value="STQ89952.1"/>
    <property type="molecule type" value="Genomic_DNA"/>
</dbReference>
<gene>
    <name evidence="7" type="ORF">EV682_1098</name>
    <name evidence="6" type="ORF">NCTC11159_01008</name>
</gene>
<keyword evidence="4" id="KW-0472">Membrane</keyword>
<dbReference type="GO" id="GO:0008237">
    <property type="term" value="F:metallopeptidase activity"/>
    <property type="evidence" value="ECO:0007669"/>
    <property type="project" value="UniProtKB-KW"/>
</dbReference>
<dbReference type="AlphaFoldDB" id="A0A377Q561"/>